<evidence type="ECO:0000313" key="8">
    <source>
        <dbReference type="EMBL" id="MED6165731.1"/>
    </source>
</evidence>
<evidence type="ECO:0000256" key="1">
    <source>
        <dbReference type="ARBA" id="ARBA00022723"/>
    </source>
</evidence>
<evidence type="ECO:0000256" key="2">
    <source>
        <dbReference type="ARBA" id="ARBA00022771"/>
    </source>
</evidence>
<comment type="caution">
    <text evidence="8">The sequence shown here is derived from an EMBL/GenBank/DDBJ whole genome shotgun (WGS) entry which is preliminary data.</text>
</comment>
<proteinExistence type="predicted"/>
<keyword evidence="6" id="KW-0812">Transmembrane</keyword>
<evidence type="ECO:0000256" key="5">
    <source>
        <dbReference type="SAM" id="MobiDB-lite"/>
    </source>
</evidence>
<evidence type="ECO:0000259" key="7">
    <source>
        <dbReference type="PROSITE" id="PS51999"/>
    </source>
</evidence>
<dbReference type="PROSITE" id="PS51999">
    <property type="entry name" value="ZF_GRF"/>
    <property type="match status" value="1"/>
</dbReference>
<evidence type="ECO:0000256" key="3">
    <source>
        <dbReference type="ARBA" id="ARBA00022833"/>
    </source>
</evidence>
<evidence type="ECO:0000256" key="4">
    <source>
        <dbReference type="PROSITE-ProRule" id="PRU01343"/>
    </source>
</evidence>
<keyword evidence="1" id="KW-0479">Metal-binding</keyword>
<dbReference type="InterPro" id="IPR010666">
    <property type="entry name" value="Znf_GRF"/>
</dbReference>
<name>A0ABU6V0A1_9FABA</name>
<keyword evidence="2 4" id="KW-0863">Zinc-finger</keyword>
<feature type="transmembrane region" description="Helical" evidence="6">
    <location>
        <begin position="115"/>
        <end position="136"/>
    </location>
</feature>
<keyword evidence="3" id="KW-0862">Zinc</keyword>
<reference evidence="8 9" key="1">
    <citation type="journal article" date="2023" name="Plants (Basel)">
        <title>Bridging the Gap: Combining Genomics and Transcriptomics Approaches to Understand Stylosanthes scabra, an Orphan Legume from the Brazilian Caatinga.</title>
        <authorList>
            <person name="Ferreira-Neto J.R.C."/>
            <person name="da Silva M.D."/>
            <person name="Binneck E."/>
            <person name="de Melo N.F."/>
            <person name="da Silva R.H."/>
            <person name="de Melo A.L.T.M."/>
            <person name="Pandolfi V."/>
            <person name="Bustamante F.O."/>
            <person name="Brasileiro-Vidal A.C."/>
            <person name="Benko-Iseppon A.M."/>
        </authorList>
    </citation>
    <scope>NUCLEOTIDE SEQUENCE [LARGE SCALE GENOMIC DNA]</scope>
    <source>
        <tissue evidence="8">Leaves</tissue>
    </source>
</reference>
<gene>
    <name evidence="8" type="ORF">PIB30_102397</name>
</gene>
<keyword evidence="6" id="KW-1133">Transmembrane helix</keyword>
<protein>
    <recommendedName>
        <fullName evidence="7">GRF-type domain-containing protein</fullName>
    </recommendedName>
</protein>
<keyword evidence="9" id="KW-1185">Reference proteome</keyword>
<sequence>RISNQDMSYRGKKHAQDSAGSGNSSSSGDRFCDCGLKAPLQVSRSAANPGREYYSCPAGRCRWFMWAGPALKCLVRRGSQSVELDAEDSKANLGNNFGLLERVGKIENDCFMLKMLACMNLLGFVFCMFFILVLLFKV</sequence>
<accession>A0ABU6V0A1</accession>
<evidence type="ECO:0000313" key="9">
    <source>
        <dbReference type="Proteomes" id="UP001341840"/>
    </source>
</evidence>
<feature type="domain" description="GRF-type" evidence="7">
    <location>
        <begin position="32"/>
        <end position="70"/>
    </location>
</feature>
<dbReference type="PANTHER" id="PTHR33248">
    <property type="entry name" value="ZINC ION-BINDING PROTEIN"/>
    <property type="match status" value="1"/>
</dbReference>
<dbReference type="Pfam" id="PF06839">
    <property type="entry name" value="Zn_ribbon_GRF"/>
    <property type="match status" value="1"/>
</dbReference>
<evidence type="ECO:0000256" key="6">
    <source>
        <dbReference type="SAM" id="Phobius"/>
    </source>
</evidence>
<dbReference type="EMBL" id="JASCZI010123978">
    <property type="protein sequence ID" value="MED6165731.1"/>
    <property type="molecule type" value="Genomic_DNA"/>
</dbReference>
<feature type="non-terminal residue" evidence="8">
    <location>
        <position position="1"/>
    </location>
</feature>
<dbReference type="Proteomes" id="UP001341840">
    <property type="component" value="Unassembled WGS sequence"/>
</dbReference>
<keyword evidence="6" id="KW-0472">Membrane</keyword>
<feature type="region of interest" description="Disordered" evidence="5">
    <location>
        <begin position="1"/>
        <end position="26"/>
    </location>
</feature>
<organism evidence="8 9">
    <name type="scientific">Stylosanthes scabra</name>
    <dbReference type="NCBI Taxonomy" id="79078"/>
    <lineage>
        <taxon>Eukaryota</taxon>
        <taxon>Viridiplantae</taxon>
        <taxon>Streptophyta</taxon>
        <taxon>Embryophyta</taxon>
        <taxon>Tracheophyta</taxon>
        <taxon>Spermatophyta</taxon>
        <taxon>Magnoliopsida</taxon>
        <taxon>eudicotyledons</taxon>
        <taxon>Gunneridae</taxon>
        <taxon>Pentapetalae</taxon>
        <taxon>rosids</taxon>
        <taxon>fabids</taxon>
        <taxon>Fabales</taxon>
        <taxon>Fabaceae</taxon>
        <taxon>Papilionoideae</taxon>
        <taxon>50 kb inversion clade</taxon>
        <taxon>dalbergioids sensu lato</taxon>
        <taxon>Dalbergieae</taxon>
        <taxon>Pterocarpus clade</taxon>
        <taxon>Stylosanthes</taxon>
    </lineage>
</organism>